<evidence type="ECO:0000313" key="10">
    <source>
        <dbReference type="Proteomes" id="UP001201812"/>
    </source>
</evidence>
<dbReference type="AlphaFoldDB" id="A0AAD4MZP4"/>
<accession>A0AAD4MZP4</accession>
<evidence type="ECO:0000256" key="6">
    <source>
        <dbReference type="ARBA" id="ARBA00023180"/>
    </source>
</evidence>
<keyword evidence="3 7" id="KW-0812">Transmembrane</keyword>
<evidence type="ECO:0000256" key="8">
    <source>
        <dbReference type="SAM" id="SignalP"/>
    </source>
</evidence>
<evidence type="ECO:0000256" key="4">
    <source>
        <dbReference type="ARBA" id="ARBA00022989"/>
    </source>
</evidence>
<dbReference type="PANTHER" id="PTHR22730">
    <property type="entry name" value="PROMININ PROM PROTEIN"/>
    <property type="match status" value="1"/>
</dbReference>
<keyword evidence="10" id="KW-1185">Reference proteome</keyword>
<feature type="transmembrane region" description="Helical" evidence="7">
    <location>
        <begin position="499"/>
        <end position="526"/>
    </location>
</feature>
<dbReference type="InterPro" id="IPR008795">
    <property type="entry name" value="Prominin"/>
</dbReference>
<name>A0AAD4MZP4_9BILA</name>
<evidence type="ECO:0000256" key="5">
    <source>
        <dbReference type="ARBA" id="ARBA00023136"/>
    </source>
</evidence>
<gene>
    <name evidence="9" type="ORF">DdX_09369</name>
</gene>
<evidence type="ECO:0000256" key="3">
    <source>
        <dbReference type="ARBA" id="ARBA00022692"/>
    </source>
</evidence>
<evidence type="ECO:0000313" key="9">
    <source>
        <dbReference type="EMBL" id="KAI1712745.1"/>
    </source>
</evidence>
<keyword evidence="6" id="KW-0325">Glycoprotein</keyword>
<dbReference type="EMBL" id="JAKKPZ010000017">
    <property type="protein sequence ID" value="KAI1712745.1"/>
    <property type="molecule type" value="Genomic_DNA"/>
</dbReference>
<keyword evidence="8" id="KW-0732">Signal</keyword>
<feature type="transmembrane region" description="Helical" evidence="7">
    <location>
        <begin position="174"/>
        <end position="196"/>
    </location>
</feature>
<dbReference type="PANTHER" id="PTHR22730:SF1">
    <property type="entry name" value="PROMININ-LIKE PROTEIN"/>
    <property type="match status" value="1"/>
</dbReference>
<dbReference type="Pfam" id="PF05478">
    <property type="entry name" value="Prominin"/>
    <property type="match status" value="1"/>
</dbReference>
<organism evidence="9 10">
    <name type="scientific">Ditylenchus destructor</name>
    <dbReference type="NCBI Taxonomy" id="166010"/>
    <lineage>
        <taxon>Eukaryota</taxon>
        <taxon>Metazoa</taxon>
        <taxon>Ecdysozoa</taxon>
        <taxon>Nematoda</taxon>
        <taxon>Chromadorea</taxon>
        <taxon>Rhabditida</taxon>
        <taxon>Tylenchina</taxon>
        <taxon>Tylenchomorpha</taxon>
        <taxon>Sphaerularioidea</taxon>
        <taxon>Anguinidae</taxon>
        <taxon>Anguininae</taxon>
        <taxon>Ditylenchus</taxon>
    </lineage>
</organism>
<comment type="subcellular location">
    <subcellularLocation>
        <location evidence="1">Membrane</location>
        <topology evidence="1">Multi-pass membrane protein</topology>
    </subcellularLocation>
</comment>
<comment type="similarity">
    <text evidence="2">Belongs to the prominin family.</text>
</comment>
<dbReference type="GO" id="GO:0016020">
    <property type="term" value="C:membrane"/>
    <property type="evidence" value="ECO:0007669"/>
    <property type="project" value="UniProtKB-SubCell"/>
</dbReference>
<keyword evidence="4 7" id="KW-1133">Transmembrane helix</keyword>
<keyword evidence="5 7" id="KW-0472">Membrane</keyword>
<evidence type="ECO:0000256" key="7">
    <source>
        <dbReference type="SAM" id="Phobius"/>
    </source>
</evidence>
<protein>
    <submittedName>
        <fullName evidence="9">Prominin domain-containing protein</fullName>
    </submittedName>
</protein>
<feature type="transmembrane region" description="Helical" evidence="7">
    <location>
        <begin position="127"/>
        <end position="153"/>
    </location>
</feature>
<proteinExistence type="inferred from homology"/>
<dbReference type="Proteomes" id="UP001201812">
    <property type="component" value="Unassembled WGS sequence"/>
</dbReference>
<feature type="transmembrane region" description="Helical" evidence="7">
    <location>
        <begin position="830"/>
        <end position="855"/>
    </location>
</feature>
<evidence type="ECO:0000256" key="2">
    <source>
        <dbReference type="ARBA" id="ARBA00006058"/>
    </source>
</evidence>
<feature type="transmembrane region" description="Helical" evidence="7">
    <location>
        <begin position="451"/>
        <end position="478"/>
    </location>
</feature>
<evidence type="ECO:0000256" key="1">
    <source>
        <dbReference type="ARBA" id="ARBA00004141"/>
    </source>
</evidence>
<feature type="chain" id="PRO_5042165228" evidence="8">
    <location>
        <begin position="30"/>
        <end position="914"/>
    </location>
</feature>
<comment type="caution">
    <text evidence="9">The sequence shown here is derived from an EMBL/GenBank/DDBJ whole genome shotgun (WGS) entry which is preliminary data.</text>
</comment>
<feature type="signal peptide" evidence="8">
    <location>
        <begin position="1"/>
        <end position="29"/>
    </location>
</feature>
<reference evidence="9" key="1">
    <citation type="submission" date="2022-01" db="EMBL/GenBank/DDBJ databases">
        <title>Genome Sequence Resource for Two Populations of Ditylenchus destructor, the Migratory Endoparasitic Phytonematode.</title>
        <authorList>
            <person name="Zhang H."/>
            <person name="Lin R."/>
            <person name="Xie B."/>
        </authorList>
    </citation>
    <scope>NUCLEOTIDE SEQUENCE</scope>
    <source>
        <strain evidence="9">BazhouSP</strain>
    </source>
</reference>
<sequence length="914" mass="104333">MTRISFHWPCGWLPFLAVLTAFHIWPISSEETNPAPSENASISSNAVQFQPYKRTESYKCGQFMENSINDPAMRLFHHFNNIFIRLLAQPFPHEKLLSQDARLGDLEVWKKSFQENHMQWIEFERNWLVICAVVVVLPTVFTLLYLLYRCCVCCCTRGKKKRHTDKRFDGCQRAVLNSVLAVFVLVNVFCAVIMLINTQYAQYSFEELPTRMHYCTNDFSIYKMETNERIKKLLRDDFHVLNATLVHNFHNVGANVLVKIKKTTGLVMIDEIIDRTKQAGTIQKDIIDLERDLRQFQASDSLFLKKITKLKESEESLLKCQSLPNSSKSSLCEAVLKILQPLLSDSASETSTGDILPTNAIESLKQITDLNTEEKFAGVREKMYSLQSLIQDFVDQRQDDAIDRLKSLDDTMFRLYEDISSGIKGIDLHFLDDLVDPMMQRREQFRTYVQYSWIISLVVTGIFFFIALSFFLGLFYGFCGRRPSYHNDDCCVRSTGTKFYSCGIWMSLMFMAVFACITSVLIFVGANASSMVCLPMEDPLSHPDMLSLLDRLIDAYGLNEDAQGHTSRSSLDPDLHIPQIFTSTQRPVDIIKGCRRGATFYTMFGLDKKFKLLNDGGPRDEYEELSNLIKTFSSGRSFKLNDALNFYSADLEKALEQLGQIQVPSINESQTEQLRSLSSHFKLDSVLEQLTKISEKKLTNTPVHEAEVVIKYLESLKPEAQALASQLKAIVISLEKLKKDLDGMQFNATELRGQLQHTNSVLMADNLSDRLYTAANEVVLEDLVRNVERYANHVNRSMMTEISSCEPIKEIAKNTRAALCDYTIDPFNGVWMAMAISLLLMMPIIMITTSLMKLYDRIHPFPKYIVNEPATDAAFATDNYNGGYNTGRANHSTPYTSSNYGYEYYPPPYLSTRG</sequence>